<evidence type="ECO:0000256" key="6">
    <source>
        <dbReference type="ARBA" id="ARBA00022837"/>
    </source>
</evidence>
<dbReference type="PANTHER" id="PTHR45953:SF1">
    <property type="entry name" value="IDURONATE 2-SULFATASE"/>
    <property type="match status" value="1"/>
</dbReference>
<dbReference type="InterPro" id="IPR000917">
    <property type="entry name" value="Sulfatase_N"/>
</dbReference>
<dbReference type="EMBL" id="AP026866">
    <property type="protein sequence ID" value="BDS07740.1"/>
    <property type="molecule type" value="Genomic_DNA"/>
</dbReference>
<organism evidence="9">
    <name type="scientific">Oceaniferula spumae</name>
    <dbReference type="NCBI Taxonomy" id="2979115"/>
    <lineage>
        <taxon>Bacteria</taxon>
        <taxon>Pseudomonadati</taxon>
        <taxon>Verrucomicrobiota</taxon>
        <taxon>Verrucomicrobiia</taxon>
        <taxon>Verrucomicrobiales</taxon>
        <taxon>Verrucomicrobiaceae</taxon>
        <taxon>Oceaniferula</taxon>
    </lineage>
</organism>
<evidence type="ECO:0000256" key="4">
    <source>
        <dbReference type="ARBA" id="ARBA00022729"/>
    </source>
</evidence>
<dbReference type="GO" id="GO:0004423">
    <property type="term" value="F:iduronate-2-sulfatase activity"/>
    <property type="evidence" value="ECO:0007669"/>
    <property type="project" value="InterPro"/>
</dbReference>
<keyword evidence="6" id="KW-0106">Calcium</keyword>
<dbReference type="SUPFAM" id="SSF53649">
    <property type="entry name" value="Alkaline phosphatase-like"/>
    <property type="match status" value="1"/>
</dbReference>
<dbReference type="InterPro" id="IPR035874">
    <property type="entry name" value="IDS"/>
</dbReference>
<feature type="region of interest" description="Disordered" evidence="7">
    <location>
        <begin position="482"/>
        <end position="517"/>
    </location>
</feature>
<evidence type="ECO:0000313" key="9">
    <source>
        <dbReference type="EMBL" id="BDS07740.1"/>
    </source>
</evidence>
<dbReference type="AlphaFoldDB" id="A0AAT9FP09"/>
<accession>A0AAT9FP09</accession>
<gene>
    <name evidence="9" type="ORF">NT6N_27800</name>
</gene>
<comment type="similarity">
    <text evidence="2">Belongs to the sulfatase family.</text>
</comment>
<evidence type="ECO:0000256" key="3">
    <source>
        <dbReference type="ARBA" id="ARBA00022723"/>
    </source>
</evidence>
<dbReference type="CDD" id="cd16030">
    <property type="entry name" value="iduronate-2-sulfatase"/>
    <property type="match status" value="1"/>
</dbReference>
<dbReference type="InterPro" id="IPR017850">
    <property type="entry name" value="Alkaline_phosphatase_core_sf"/>
</dbReference>
<sequence length="606" mass="66643">MKPFLILLATAITAVAQQPNVLFIAVDDLRPELGCYGETHMVTPNIDSLASQGRVFRNHYVAVPTCGASRYALMSGKRPTASSDNNNAFNLMPTSLPAEPESWVDLLRRNGWHTVSLGKNTHEPDGYRWNYPSTYDINRQYATRPDMQFSWDEILYDHDKWGAQRYPLFAYADGTGRVAGSTSAWESGTDEFGQSLPDDAYPDGQMANAAIEKLREFSDDGTRFCLAVGFHKPHLPFNAPKAYFDLYDPNTLPDPSPASPPTGATSGIFTNSGEVGGYTNSSNRAQLRHAYFACVSYIDAQVGKILAELDTLGLADNTIVVIWGDHGWCLDDHGLIGKHKVIERSLEAPLIIRPPASMRSPAFANIHAKGVVETIDIYPTIADLCGLTPPSSADGASLVPMIRNPYAPGKNHAYSRWGSQTTIRTSDWRLIQSGGNHDLYDLSTYRYEVANVAGANQSVVAAHSPDLNTQGTRPGIIYTEWADGNPQLSDPDADSDGDGFSNREEYGAGSDALDAQSRPTTALDFEDLSGFGFGSNEPVYQYSMAIDRDDISWVPSTSTDLELWNYTPLQYLDVQDLGGGKMQFRFRLSNHLDAKRFFRLEDTAAP</sequence>
<dbReference type="GO" id="GO:0046872">
    <property type="term" value="F:metal ion binding"/>
    <property type="evidence" value="ECO:0007669"/>
    <property type="project" value="UniProtKB-KW"/>
</dbReference>
<dbReference type="Pfam" id="PF00884">
    <property type="entry name" value="Sulfatase"/>
    <property type="match status" value="1"/>
</dbReference>
<feature type="domain" description="Sulfatase N-terminal" evidence="8">
    <location>
        <begin position="19"/>
        <end position="386"/>
    </location>
</feature>
<dbReference type="KEGG" id="osu:NT6N_27800"/>
<evidence type="ECO:0000259" key="8">
    <source>
        <dbReference type="Pfam" id="PF00884"/>
    </source>
</evidence>
<evidence type="ECO:0000256" key="7">
    <source>
        <dbReference type="SAM" id="MobiDB-lite"/>
    </source>
</evidence>
<dbReference type="PANTHER" id="PTHR45953">
    <property type="entry name" value="IDURONATE 2-SULFATASE"/>
    <property type="match status" value="1"/>
</dbReference>
<keyword evidence="3" id="KW-0479">Metal-binding</keyword>
<evidence type="ECO:0000256" key="2">
    <source>
        <dbReference type="ARBA" id="ARBA00008779"/>
    </source>
</evidence>
<keyword evidence="5" id="KW-0378">Hydrolase</keyword>
<name>A0AAT9FP09_9BACT</name>
<evidence type="ECO:0000256" key="5">
    <source>
        <dbReference type="ARBA" id="ARBA00022801"/>
    </source>
</evidence>
<evidence type="ECO:0000256" key="1">
    <source>
        <dbReference type="ARBA" id="ARBA00001913"/>
    </source>
</evidence>
<comment type="cofactor">
    <cofactor evidence="1">
        <name>Ca(2+)</name>
        <dbReference type="ChEBI" id="CHEBI:29108"/>
    </cofactor>
</comment>
<reference evidence="9" key="1">
    <citation type="submission" date="2024-07" db="EMBL/GenBank/DDBJ databases">
        <title>Complete genome sequence of Verrucomicrobiaceae bacterium NT6N.</title>
        <authorList>
            <person name="Huang C."/>
            <person name="Takami H."/>
            <person name="Hamasaki K."/>
        </authorList>
    </citation>
    <scope>NUCLEOTIDE SEQUENCE</scope>
    <source>
        <strain evidence="9">NT6N</strain>
    </source>
</reference>
<dbReference type="GO" id="GO:0005737">
    <property type="term" value="C:cytoplasm"/>
    <property type="evidence" value="ECO:0007669"/>
    <property type="project" value="TreeGrafter"/>
</dbReference>
<protein>
    <recommendedName>
        <fullName evidence="8">Sulfatase N-terminal domain-containing protein</fullName>
    </recommendedName>
</protein>
<dbReference type="Gene3D" id="3.40.720.10">
    <property type="entry name" value="Alkaline Phosphatase, subunit A"/>
    <property type="match status" value="1"/>
</dbReference>
<keyword evidence="4" id="KW-0732">Signal</keyword>
<proteinExistence type="inferred from homology"/>